<gene>
    <name evidence="1" type="ORF">GUJ93_ZPchr0598g33636</name>
</gene>
<sequence length="148" mass="16407">MARREDEGEEAGIEMMKPGAVAAAASLLAAELSPMRSRRRDRLKIGTGAANNADRRKAKGQLVEVVILIAHTSSDLSCWMENCSSTQVLHFEDLIPCPMSQSFFDVLWDNVTFARVDIAIHTYQSKNGRLLNLKGILEGRHLSLHCLD</sequence>
<protein>
    <submittedName>
        <fullName evidence="1">Uncharacterized protein</fullName>
    </submittedName>
</protein>
<dbReference type="GO" id="GO:0000793">
    <property type="term" value="C:condensed chromosome"/>
    <property type="evidence" value="ECO:0007669"/>
    <property type="project" value="TreeGrafter"/>
</dbReference>
<dbReference type="GO" id="GO:0030674">
    <property type="term" value="F:protein-macromolecule adaptor activity"/>
    <property type="evidence" value="ECO:0007669"/>
    <property type="project" value="TreeGrafter"/>
</dbReference>
<name>A0A8J5RB55_ZIZPA</name>
<proteinExistence type="predicted"/>
<evidence type="ECO:0000313" key="1">
    <source>
        <dbReference type="EMBL" id="KAG8043177.1"/>
    </source>
</evidence>
<reference evidence="1" key="2">
    <citation type="submission" date="2021-02" db="EMBL/GenBank/DDBJ databases">
        <authorList>
            <person name="Kimball J.A."/>
            <person name="Haas M.W."/>
            <person name="Macchietto M."/>
            <person name="Kono T."/>
            <person name="Duquette J."/>
            <person name="Shao M."/>
        </authorList>
    </citation>
    <scope>NUCLEOTIDE SEQUENCE</scope>
    <source>
        <tissue evidence="1">Fresh leaf tissue</tissue>
    </source>
</reference>
<dbReference type="GO" id="GO:0007131">
    <property type="term" value="P:reciprocal meiotic recombination"/>
    <property type="evidence" value="ECO:0007669"/>
    <property type="project" value="TreeGrafter"/>
</dbReference>
<comment type="caution">
    <text evidence="1">The sequence shown here is derived from an EMBL/GenBank/DDBJ whole genome shotgun (WGS) entry which is preliminary data.</text>
</comment>
<dbReference type="InterPro" id="IPR034566">
    <property type="entry name" value="MTOPVIB_plant"/>
</dbReference>
<organism evidence="1 2">
    <name type="scientific">Zizania palustris</name>
    <name type="common">Northern wild rice</name>
    <dbReference type="NCBI Taxonomy" id="103762"/>
    <lineage>
        <taxon>Eukaryota</taxon>
        <taxon>Viridiplantae</taxon>
        <taxon>Streptophyta</taxon>
        <taxon>Embryophyta</taxon>
        <taxon>Tracheophyta</taxon>
        <taxon>Spermatophyta</taxon>
        <taxon>Magnoliopsida</taxon>
        <taxon>Liliopsida</taxon>
        <taxon>Poales</taxon>
        <taxon>Poaceae</taxon>
        <taxon>BOP clade</taxon>
        <taxon>Oryzoideae</taxon>
        <taxon>Oryzeae</taxon>
        <taxon>Zizaniinae</taxon>
        <taxon>Zizania</taxon>
    </lineage>
</organism>
<dbReference type="PANTHER" id="PTHR36722">
    <property type="entry name" value="TYPE 2 DNA TOPOISOMERASE 6 SUBUNIT B-LIKE"/>
    <property type="match status" value="1"/>
</dbReference>
<evidence type="ECO:0000313" key="2">
    <source>
        <dbReference type="Proteomes" id="UP000729402"/>
    </source>
</evidence>
<reference evidence="1" key="1">
    <citation type="journal article" date="2021" name="bioRxiv">
        <title>Whole Genome Assembly and Annotation of Northern Wild Rice, Zizania palustris L., Supports a Whole Genome Duplication in the Zizania Genus.</title>
        <authorList>
            <person name="Haas M."/>
            <person name="Kono T."/>
            <person name="Macchietto M."/>
            <person name="Millas R."/>
            <person name="McGilp L."/>
            <person name="Shao M."/>
            <person name="Duquette J."/>
            <person name="Hirsch C.N."/>
            <person name="Kimball J."/>
        </authorList>
    </citation>
    <scope>NUCLEOTIDE SEQUENCE</scope>
    <source>
        <tissue evidence="1">Fresh leaf tissue</tissue>
    </source>
</reference>
<dbReference type="AlphaFoldDB" id="A0A8J5RB55"/>
<keyword evidence="2" id="KW-1185">Reference proteome</keyword>
<accession>A0A8J5RB55</accession>
<dbReference type="OrthoDB" id="1918529at2759"/>
<dbReference type="Proteomes" id="UP000729402">
    <property type="component" value="Unassembled WGS sequence"/>
</dbReference>
<dbReference type="EMBL" id="JAAALK010001113">
    <property type="protein sequence ID" value="KAG8043177.1"/>
    <property type="molecule type" value="Genomic_DNA"/>
</dbReference>
<dbReference type="PANTHER" id="PTHR36722:SF1">
    <property type="entry name" value="TYPE 2 DNA TOPOISOMERASE 6 SUBUNIT B-LIKE"/>
    <property type="match status" value="1"/>
</dbReference>
<dbReference type="GO" id="GO:0042138">
    <property type="term" value="P:meiotic DNA double-strand break formation"/>
    <property type="evidence" value="ECO:0007669"/>
    <property type="project" value="InterPro"/>
</dbReference>